<keyword evidence="1" id="KW-0732">Signal</keyword>
<dbReference type="InterPro" id="IPR003715">
    <property type="entry name" value="Poly_export_N"/>
</dbReference>
<dbReference type="InterPro" id="IPR049712">
    <property type="entry name" value="Poly_export"/>
</dbReference>
<dbReference type="RefSeq" id="WP_104507431.1">
    <property type="nucleotide sequence ID" value="NZ_JACIGC010000024.1"/>
</dbReference>
<feature type="domain" description="Soluble ligand binding" evidence="3">
    <location>
        <begin position="125"/>
        <end position="162"/>
    </location>
</feature>
<dbReference type="PANTHER" id="PTHR33619:SF3">
    <property type="entry name" value="POLYSACCHARIDE EXPORT PROTEIN GFCE-RELATED"/>
    <property type="match status" value="1"/>
</dbReference>
<dbReference type="EMBL" id="NHSJ01000053">
    <property type="protein sequence ID" value="PPQ31686.1"/>
    <property type="molecule type" value="Genomic_DNA"/>
</dbReference>
<dbReference type="Gene3D" id="3.10.560.10">
    <property type="entry name" value="Outer membrane lipoprotein wza domain like"/>
    <property type="match status" value="1"/>
</dbReference>
<sequence length="198" mass="21241">MHFFSLLARAAVIVGFCGSLSACDTVASLGPASPEEQQALIQAAATSSPALQPGDKIRVTVFGEDRLSGEYEIDSAGYVSLPLAGTVKLGGLSKLQAERALSAKFTTEYLRNPKLTVDIASFRPFYVMGEVAKPGEYPFKNGLNVMSAIALAGGHTIRAKDSMVRIKHVGDEGFKEYNLSPTIPVLPGDLLFVPRRYF</sequence>
<keyword evidence="5" id="KW-1185">Reference proteome</keyword>
<feature type="domain" description="Polysaccharide export protein N-terminal" evidence="2">
    <location>
        <begin position="45"/>
        <end position="119"/>
    </location>
</feature>
<proteinExistence type="predicted"/>
<dbReference type="Pfam" id="PF10531">
    <property type="entry name" value="SLBB"/>
    <property type="match status" value="1"/>
</dbReference>
<evidence type="ECO:0000256" key="1">
    <source>
        <dbReference type="ARBA" id="ARBA00022729"/>
    </source>
</evidence>
<dbReference type="GO" id="GO:0015159">
    <property type="term" value="F:polysaccharide transmembrane transporter activity"/>
    <property type="evidence" value="ECO:0007669"/>
    <property type="project" value="InterPro"/>
</dbReference>
<organism evidence="4 5">
    <name type="scientific">Rhodoblastus sphagnicola</name>
    <dbReference type="NCBI Taxonomy" id="333368"/>
    <lineage>
        <taxon>Bacteria</taxon>
        <taxon>Pseudomonadati</taxon>
        <taxon>Pseudomonadota</taxon>
        <taxon>Alphaproteobacteria</taxon>
        <taxon>Hyphomicrobiales</taxon>
        <taxon>Rhodoblastaceae</taxon>
        <taxon>Rhodoblastus</taxon>
    </lineage>
</organism>
<accession>A0A2S6NAQ1</accession>
<dbReference type="AlphaFoldDB" id="A0A2S6NAQ1"/>
<dbReference type="Proteomes" id="UP000239089">
    <property type="component" value="Unassembled WGS sequence"/>
</dbReference>
<dbReference type="InterPro" id="IPR019554">
    <property type="entry name" value="Soluble_ligand-bd"/>
</dbReference>
<evidence type="ECO:0000259" key="3">
    <source>
        <dbReference type="Pfam" id="PF10531"/>
    </source>
</evidence>
<protein>
    <submittedName>
        <fullName evidence="4">Polysaccharide biosynthesis protein</fullName>
    </submittedName>
</protein>
<evidence type="ECO:0000259" key="2">
    <source>
        <dbReference type="Pfam" id="PF02563"/>
    </source>
</evidence>
<dbReference type="PANTHER" id="PTHR33619">
    <property type="entry name" value="POLYSACCHARIDE EXPORT PROTEIN GFCE-RELATED"/>
    <property type="match status" value="1"/>
</dbReference>
<gene>
    <name evidence="4" type="ORF">CCR94_08420</name>
</gene>
<name>A0A2S6NAQ1_9HYPH</name>
<dbReference type="Gene3D" id="3.30.1950.10">
    <property type="entry name" value="wza like domain"/>
    <property type="match status" value="1"/>
</dbReference>
<reference evidence="4 5" key="1">
    <citation type="journal article" date="2018" name="Arch. Microbiol.">
        <title>New insights into the metabolic potential of the phototrophic purple bacterium Rhodopila globiformis DSM 161(T) from its draft genome sequence and evidence for a vanadium-dependent nitrogenase.</title>
        <authorList>
            <person name="Imhoff J.F."/>
            <person name="Rahn T."/>
            <person name="Kunzel S."/>
            <person name="Neulinger S.C."/>
        </authorList>
    </citation>
    <scope>NUCLEOTIDE SEQUENCE [LARGE SCALE GENOMIC DNA]</scope>
    <source>
        <strain evidence="4 5">DSM 16996</strain>
    </source>
</reference>
<comment type="caution">
    <text evidence="4">The sequence shown here is derived from an EMBL/GenBank/DDBJ whole genome shotgun (WGS) entry which is preliminary data.</text>
</comment>
<dbReference type="OrthoDB" id="197007at2"/>
<evidence type="ECO:0000313" key="4">
    <source>
        <dbReference type="EMBL" id="PPQ31686.1"/>
    </source>
</evidence>
<evidence type="ECO:0000313" key="5">
    <source>
        <dbReference type="Proteomes" id="UP000239089"/>
    </source>
</evidence>
<dbReference type="Pfam" id="PF02563">
    <property type="entry name" value="Poly_export"/>
    <property type="match status" value="1"/>
</dbReference>